<evidence type="ECO:0000256" key="4">
    <source>
        <dbReference type="SAM" id="SignalP"/>
    </source>
</evidence>
<dbReference type="EMBL" id="AEPE02000002">
    <property type="protein sequence ID" value="EFZ38220.1"/>
    <property type="molecule type" value="Genomic_DNA"/>
</dbReference>
<evidence type="ECO:0000313" key="8">
    <source>
        <dbReference type="Proteomes" id="UP000005580"/>
    </source>
</evidence>
<dbReference type="SUPFAM" id="SSF48208">
    <property type="entry name" value="Six-hairpin glycosidases"/>
    <property type="match status" value="1"/>
</dbReference>
<dbReference type="InterPro" id="IPR050883">
    <property type="entry name" value="PNGase"/>
</dbReference>
<protein>
    <submittedName>
        <fullName evidence="7">Alpha-1,2-mannosidase</fullName>
        <ecNumber evidence="7">3.2.1.-</ecNumber>
    </submittedName>
</protein>
<dbReference type="Pfam" id="PF17678">
    <property type="entry name" value="Glyco_hydro_92N"/>
    <property type="match status" value="1"/>
</dbReference>
<comment type="cofactor">
    <cofactor evidence="1">
        <name>Ca(2+)</name>
        <dbReference type="ChEBI" id="CHEBI:29108"/>
    </cofactor>
</comment>
<dbReference type="Pfam" id="PF07971">
    <property type="entry name" value="Glyco_hydro_92"/>
    <property type="match status" value="1"/>
</dbReference>
<dbReference type="InterPro" id="IPR008928">
    <property type="entry name" value="6-hairpin_glycosidase_sf"/>
</dbReference>
<dbReference type="GO" id="GO:0005975">
    <property type="term" value="P:carbohydrate metabolic process"/>
    <property type="evidence" value="ECO:0007669"/>
    <property type="project" value="InterPro"/>
</dbReference>
<dbReference type="PANTHER" id="PTHR12143">
    <property type="entry name" value="PEPTIDE N-GLYCANASE PNGASE -RELATED"/>
    <property type="match status" value="1"/>
</dbReference>
<keyword evidence="4" id="KW-0732">Signal</keyword>
<evidence type="ECO:0000256" key="1">
    <source>
        <dbReference type="ARBA" id="ARBA00001913"/>
    </source>
</evidence>
<dbReference type="AlphaFoldDB" id="E7RN89"/>
<feature type="domain" description="Glycosyl hydrolase family 92 N-terminal" evidence="6">
    <location>
        <begin position="33"/>
        <end position="232"/>
    </location>
</feature>
<proteinExistence type="predicted"/>
<gene>
    <name evidence="7" type="ORF">HMPREF0663_10589</name>
</gene>
<dbReference type="GO" id="GO:0016798">
    <property type="term" value="F:hydrolase activity, acting on glycosyl bonds"/>
    <property type="evidence" value="ECO:0007669"/>
    <property type="project" value="UniProtKB-KW"/>
</dbReference>
<name>E7RN89_9BACT</name>
<organism evidence="7 8">
    <name type="scientific">Hoylesella oralis ATCC 33269</name>
    <dbReference type="NCBI Taxonomy" id="873533"/>
    <lineage>
        <taxon>Bacteria</taxon>
        <taxon>Pseudomonadati</taxon>
        <taxon>Bacteroidota</taxon>
        <taxon>Bacteroidia</taxon>
        <taxon>Bacteroidales</taxon>
        <taxon>Prevotellaceae</taxon>
        <taxon>Hoylesella</taxon>
    </lineage>
</organism>
<dbReference type="InterPro" id="IPR012939">
    <property type="entry name" value="Glyco_hydro_92"/>
</dbReference>
<dbReference type="GO" id="GO:0030246">
    <property type="term" value="F:carbohydrate binding"/>
    <property type="evidence" value="ECO:0007669"/>
    <property type="project" value="InterPro"/>
</dbReference>
<dbReference type="RefSeq" id="WP_004369299.1">
    <property type="nucleotide sequence ID" value="NZ_GL833119.1"/>
</dbReference>
<dbReference type="PANTHER" id="PTHR12143:SF43">
    <property type="entry name" value="PUTATIVE-RELATED"/>
    <property type="match status" value="1"/>
</dbReference>
<evidence type="ECO:0000259" key="6">
    <source>
        <dbReference type="Pfam" id="PF17678"/>
    </source>
</evidence>
<keyword evidence="3" id="KW-0106">Calcium</keyword>
<dbReference type="NCBIfam" id="TIGR01180">
    <property type="entry name" value="aman2_put"/>
    <property type="match status" value="1"/>
</dbReference>
<evidence type="ECO:0000256" key="2">
    <source>
        <dbReference type="ARBA" id="ARBA00011245"/>
    </source>
</evidence>
<feature type="domain" description="Glycosyl hydrolase family 92" evidence="5">
    <location>
        <begin position="238"/>
        <end position="730"/>
    </location>
</feature>
<sequence>MSMKPIRLILTAFLSLLSVTSVVQAQTKEPVDYVNPYIGNISHLLVPTFATVQLPNSMLRIYPARADYTTEYVNGLPVIVTNHRERSAFSISPYQGNKLVPVVTMNYDHERITPYSFDIELDDNTMRARFAVAHQSAAYELYFQKSKPVYVIINSQKGAIKVDKNIVSGYQEIYGNTKVYIYAETEETPLAFGILDNGALKTSQTSASGNNSCAVLRFTDGTERVHLRYGVSFISTEQAKKNLYREQNGYDVDALAAKGRAEWNKTLSEITVEGGTEDEKTVLYTSYYRTFERPVCLSEDGRYYSAYDGKVHEDGGIPFYTDDWIWDTYRAAHPLRALIQPKKEEDIIESYLRMAEQMGTKWMPTFPEITGDSRRMNANHGVAMVADALYKGLKVDAKRAYEYCRKGIEEKTLAPWSGNKAGWIDEFYKKHGYIPALREGEKETDPNVSGFEKRQPIAVSLGTAYDEWCLSRIASYMGKKKEADLYAQLGRNYRHVFNSKTGFFHPKDKEGNFLEPFDYRFSGGVGVRDTYDENNGWTYRWDVQHNVADLINLMGGREQFLKNLDQTFAEPMGRGKREFYTQLPDQTGNIGQFTMANEPALHIPYLYNYAGAPWKTQKRIRQLLKTWFRNDVMGIPGDEDGGGLTSFVVFSSIGFYPVTPGFPAYNIGSPLFKHVKVTLGNGKVFEIIANDCSDENKYVQSAVLNGQTWNKPWFSHDDIKNGGVLVLQMGRHPNKAWGADKSAAPPSADAEK</sequence>
<feature type="signal peptide" evidence="4">
    <location>
        <begin position="1"/>
        <end position="25"/>
    </location>
</feature>
<dbReference type="eggNOG" id="COG3537">
    <property type="taxonomic scope" value="Bacteria"/>
</dbReference>
<keyword evidence="7" id="KW-0326">Glycosidase</keyword>
<feature type="chain" id="PRO_5003223859" evidence="4">
    <location>
        <begin position="26"/>
        <end position="752"/>
    </location>
</feature>
<evidence type="ECO:0000256" key="3">
    <source>
        <dbReference type="ARBA" id="ARBA00022837"/>
    </source>
</evidence>
<evidence type="ECO:0000313" key="7">
    <source>
        <dbReference type="EMBL" id="EFZ38220.1"/>
    </source>
</evidence>
<dbReference type="EC" id="3.2.1.-" evidence="7"/>
<keyword evidence="8" id="KW-1185">Reference proteome</keyword>
<dbReference type="HOGENOM" id="CLU_003690_2_2_10"/>
<dbReference type="InterPro" id="IPR041371">
    <property type="entry name" value="GH92_N"/>
</dbReference>
<dbReference type="Gene3D" id="3.30.2080.10">
    <property type="entry name" value="GH92 mannosidase domain"/>
    <property type="match status" value="1"/>
</dbReference>
<keyword evidence="7" id="KW-0378">Hydrolase</keyword>
<comment type="subunit">
    <text evidence="2">Monomer.</text>
</comment>
<dbReference type="GO" id="GO:0006516">
    <property type="term" value="P:glycoprotein catabolic process"/>
    <property type="evidence" value="ECO:0007669"/>
    <property type="project" value="TreeGrafter"/>
</dbReference>
<dbReference type="Gene3D" id="1.20.1610.10">
    <property type="entry name" value="alpha-1,2-mannosidases domains"/>
    <property type="match status" value="1"/>
</dbReference>
<dbReference type="InterPro" id="IPR014718">
    <property type="entry name" value="GH-type_carb-bd"/>
</dbReference>
<dbReference type="GO" id="GO:0000224">
    <property type="term" value="F:peptide-N4-(N-acetyl-beta-glucosaminyl)asparagine amidase activity"/>
    <property type="evidence" value="ECO:0007669"/>
    <property type="project" value="TreeGrafter"/>
</dbReference>
<dbReference type="Gene3D" id="2.70.98.10">
    <property type="match status" value="1"/>
</dbReference>
<dbReference type="Proteomes" id="UP000005580">
    <property type="component" value="Unassembled WGS sequence"/>
</dbReference>
<dbReference type="Gene3D" id="1.20.1050.60">
    <property type="entry name" value="alpha-1,2-mannosidase"/>
    <property type="match status" value="1"/>
</dbReference>
<dbReference type="FunFam" id="3.30.2080.10:FF:000001">
    <property type="entry name" value="Alpha-1,2-mannosidase subfamily"/>
    <property type="match status" value="1"/>
</dbReference>
<reference evidence="7" key="1">
    <citation type="submission" date="2011-01" db="EMBL/GenBank/DDBJ databases">
        <authorList>
            <person name="Muzny D."/>
            <person name="Qin X."/>
            <person name="Buhay C."/>
            <person name="Dugan-Rocha S."/>
            <person name="Ding Y."/>
            <person name="Chen G."/>
            <person name="Hawes A."/>
            <person name="Holder M."/>
            <person name="Jhangiani S."/>
            <person name="Johnson A."/>
            <person name="Khan Z."/>
            <person name="Li Z."/>
            <person name="Liu W."/>
            <person name="Liu X."/>
            <person name="Perez L."/>
            <person name="Shen H."/>
            <person name="Wang Q."/>
            <person name="Watt J."/>
            <person name="Xi L."/>
            <person name="Xin Y."/>
            <person name="Zhou J."/>
            <person name="Deng J."/>
            <person name="Jiang H."/>
            <person name="Liu Y."/>
            <person name="Qu J."/>
            <person name="Song X.-Z."/>
            <person name="Zhang L."/>
            <person name="Villasana D."/>
            <person name="Johnson A."/>
            <person name="Liu J."/>
            <person name="Liyanage D."/>
            <person name="Lorensuhewa L."/>
            <person name="Robinson T."/>
            <person name="Song A."/>
            <person name="Song B.-B."/>
            <person name="Dinh H."/>
            <person name="Thornton R."/>
            <person name="Coyle M."/>
            <person name="Francisco L."/>
            <person name="Jackson L."/>
            <person name="Javaid M."/>
            <person name="Korchina V."/>
            <person name="Kovar C."/>
            <person name="Mata R."/>
            <person name="Mathew T."/>
            <person name="Ngo R."/>
            <person name="Nguyen L."/>
            <person name="Nguyen N."/>
            <person name="Okwuonu G."/>
            <person name="Ongeri F."/>
            <person name="Pham C."/>
            <person name="Simmons D."/>
            <person name="Wilczek-Boney K."/>
            <person name="Hale W."/>
            <person name="Jakkamsetti A."/>
            <person name="Pham P."/>
            <person name="Ruth R."/>
            <person name="San Lucas F."/>
            <person name="Warren J."/>
            <person name="Zhang J."/>
            <person name="Zhao Z."/>
            <person name="Zhou C."/>
            <person name="Zhu D."/>
            <person name="Lee S."/>
            <person name="Bess C."/>
            <person name="Blankenburg K."/>
            <person name="Forbes L."/>
            <person name="Fu Q."/>
            <person name="Gubbala S."/>
            <person name="Hirani K."/>
            <person name="Jayaseelan J.C."/>
            <person name="Lara F."/>
            <person name="Munidasa M."/>
            <person name="Palculict T."/>
            <person name="Patil S."/>
            <person name="Pu L.-L."/>
            <person name="Saada N."/>
            <person name="Tang L."/>
            <person name="Weissenberger G."/>
            <person name="Zhu Y."/>
            <person name="Hemphill L."/>
            <person name="Shang Y."/>
            <person name="Youmans B."/>
            <person name="Ayvaz T."/>
            <person name="Ross M."/>
            <person name="Santibanez J."/>
            <person name="Aqrawi P."/>
            <person name="Gross S."/>
            <person name="Joshi V."/>
            <person name="Fowler G."/>
            <person name="Nazareth L."/>
            <person name="Reid J."/>
            <person name="Worley K."/>
            <person name="Petrosino J."/>
            <person name="Highlander S."/>
            <person name="Gibbs R."/>
        </authorList>
    </citation>
    <scope>NUCLEOTIDE SEQUENCE [LARGE SCALE GENOMIC DNA]</scope>
    <source>
        <strain evidence="7">ATCC 33269</strain>
    </source>
</reference>
<comment type="caution">
    <text evidence="7">The sequence shown here is derived from an EMBL/GenBank/DDBJ whole genome shotgun (WGS) entry which is preliminary data.</text>
</comment>
<accession>E7RN89</accession>
<evidence type="ECO:0000259" key="5">
    <source>
        <dbReference type="Pfam" id="PF07971"/>
    </source>
</evidence>
<dbReference type="InterPro" id="IPR005887">
    <property type="entry name" value="GH92_a_mannosidase_put"/>
</dbReference>
<dbReference type="GO" id="GO:0005829">
    <property type="term" value="C:cytosol"/>
    <property type="evidence" value="ECO:0007669"/>
    <property type="project" value="TreeGrafter"/>
</dbReference>